<evidence type="ECO:0000313" key="2">
    <source>
        <dbReference type="Proteomes" id="UP000516181"/>
    </source>
</evidence>
<protein>
    <submittedName>
        <fullName evidence="1">DUF898 family protein</fullName>
    </submittedName>
</protein>
<reference evidence="1 2" key="1">
    <citation type="submission" date="2020-08" db="EMBL/GenBank/DDBJ databases">
        <title>Complete genome sequence of Klebsiella pneumoniae KP2757.</title>
        <authorList>
            <person name="Zhang X."/>
        </authorList>
    </citation>
    <scope>NUCLEOTIDE SEQUENCE [LARGE SCALE GENOMIC DNA]</scope>
    <source>
        <strain evidence="1 2">KP2757</strain>
    </source>
</reference>
<sequence>MSMISGQLQRSGHSFIFHGQAGRYFIICLVNIIFSIITCGLFIPWAWVRSRRYLCENMEVNGARFAYHGRGITILLSWLLIFVVLVLLSLALAIFSPGSEGLETLAFLILLPVMIIKGLSYHATMTSFANIRFGVQCHLLRGWWIMLGLPLLIYVLTAVVFAMLGSRLGFYYGLNSMLLGIVVLLLLALVIMAITSGVVYSHWLDLIGKGATLGKNKFNIYVSTKRCVVIFLWATAILLPFIVIFIGFLFSAFAQLLTGCMFGLCREGSALFMALRHLGAVLGGYVFLTIGIVLSMAYLRVALRNHAMNNLVLGDSVHFRSTLTFFGLAPRLLALTFLTPLTLGLAYPWFKIDLLRYIAENTTMVGELDSLDLQPAAPPQPTVSDKLCGGFFPMLPFL</sequence>
<dbReference type="Proteomes" id="UP000516181">
    <property type="component" value="Chromosome"/>
</dbReference>
<gene>
    <name evidence="1" type="ORF">IAP99_23595</name>
</gene>
<proteinExistence type="predicted"/>
<dbReference type="InterPro" id="IPR010295">
    <property type="entry name" value="DUF898"/>
</dbReference>
<organism evidence="1 2">
    <name type="scientific">Klebsiella variicola</name>
    <dbReference type="NCBI Taxonomy" id="244366"/>
    <lineage>
        <taxon>Bacteria</taxon>
        <taxon>Pseudomonadati</taxon>
        <taxon>Pseudomonadota</taxon>
        <taxon>Gammaproteobacteria</taxon>
        <taxon>Enterobacterales</taxon>
        <taxon>Enterobacteriaceae</taxon>
        <taxon>Klebsiella/Raoultella group</taxon>
        <taxon>Klebsiella</taxon>
        <taxon>Klebsiella pneumoniae complex</taxon>
    </lineage>
</organism>
<name>A0A2V3KKR7_KLEVA</name>
<evidence type="ECO:0000313" key="1">
    <source>
        <dbReference type="EMBL" id="QNP24318.1"/>
    </source>
</evidence>
<dbReference type="AlphaFoldDB" id="A0A2V3KKR7"/>
<dbReference type="RefSeq" id="WP_074188281.1">
    <property type="nucleotide sequence ID" value="NZ_CABGVU010000006.1"/>
</dbReference>
<dbReference type="EMBL" id="CP060807">
    <property type="protein sequence ID" value="QNP24318.1"/>
    <property type="molecule type" value="Genomic_DNA"/>
</dbReference>
<dbReference type="Pfam" id="PF05987">
    <property type="entry name" value="DUF898"/>
    <property type="match status" value="1"/>
</dbReference>
<accession>A0A2V3KKR7</accession>